<evidence type="ECO:0000313" key="12">
    <source>
        <dbReference type="EMBL" id="ABJ75029.1"/>
    </source>
</evidence>
<dbReference type="PROSITE" id="PS51192">
    <property type="entry name" value="HELICASE_ATP_BIND_1"/>
    <property type="match status" value="1"/>
</dbReference>
<organism evidence="12 13">
    <name type="scientific">Leptospira borgpetersenii serovar Hardjo-bovis (strain JB197)</name>
    <dbReference type="NCBI Taxonomy" id="355277"/>
    <lineage>
        <taxon>Bacteria</taxon>
        <taxon>Pseudomonadati</taxon>
        <taxon>Spirochaetota</taxon>
        <taxon>Spirochaetia</taxon>
        <taxon>Leptospirales</taxon>
        <taxon>Leptospiraceae</taxon>
        <taxon>Leptospira</taxon>
    </lineage>
</organism>
<dbReference type="Proteomes" id="UP000000656">
    <property type="component" value="Chromosome 1"/>
</dbReference>
<dbReference type="Pfam" id="PF12008">
    <property type="entry name" value="EcoR124_C"/>
    <property type="match status" value="1"/>
</dbReference>
<evidence type="ECO:0000259" key="11">
    <source>
        <dbReference type="PROSITE" id="PS51192"/>
    </source>
</evidence>
<keyword evidence="6 12" id="KW-0255">Endonuclease</keyword>
<dbReference type="Gene3D" id="1.10.10.2110">
    <property type="match status" value="1"/>
</dbReference>
<dbReference type="EMBL" id="CP000350">
    <property type="protein sequence ID" value="ABJ75029.1"/>
    <property type="molecule type" value="Genomic_DNA"/>
</dbReference>
<dbReference type="EC" id="3.1.21.3" evidence="10"/>
<dbReference type="Pfam" id="PF04313">
    <property type="entry name" value="HSDR_N"/>
    <property type="match status" value="1"/>
</dbReference>
<dbReference type="PANTHER" id="PTHR30195:SF16">
    <property type="entry name" value="TYPE I RESTRICTION ENZYME ENDONUCLEASE SUBUNIT"/>
    <property type="match status" value="1"/>
</dbReference>
<dbReference type="KEGG" id="lbj:LBJ_0302"/>
<dbReference type="InterPro" id="IPR004473">
    <property type="entry name" value="Restrct_endonuc_typeI_HsdR"/>
</dbReference>
<evidence type="ECO:0000256" key="4">
    <source>
        <dbReference type="ARBA" id="ARBA00022741"/>
    </source>
</evidence>
<dbReference type="HOGENOM" id="CLU_004848_1_0_12"/>
<dbReference type="GO" id="GO:0009307">
    <property type="term" value="P:DNA restriction-modification system"/>
    <property type="evidence" value="ECO:0007669"/>
    <property type="project" value="UniProtKB-KW"/>
</dbReference>
<evidence type="ECO:0000256" key="1">
    <source>
        <dbReference type="ARBA" id="ARBA00000851"/>
    </source>
</evidence>
<accession>Q04VP1</accession>
<dbReference type="GO" id="GO:0005524">
    <property type="term" value="F:ATP binding"/>
    <property type="evidence" value="ECO:0007669"/>
    <property type="project" value="UniProtKB-KW"/>
</dbReference>
<dbReference type="Gene3D" id="3.90.1570.50">
    <property type="match status" value="2"/>
</dbReference>
<dbReference type="CDD" id="cd22332">
    <property type="entry name" value="HsdR_N"/>
    <property type="match status" value="1"/>
</dbReference>
<dbReference type="Pfam" id="PF22679">
    <property type="entry name" value="T1R_D3-like"/>
    <property type="match status" value="1"/>
</dbReference>
<reference evidence="12 13" key="1">
    <citation type="journal article" date="2006" name="Proc. Natl. Acad. Sci. U.S.A.">
        <title>Genome reduction in Leptospira borgpetersenii reflects limited transmission potential.</title>
        <authorList>
            <person name="Bulach D.M."/>
            <person name="Zuerner R.L."/>
            <person name="Wilson P."/>
            <person name="Seemann T."/>
            <person name="McGrath A."/>
            <person name="Cullen P.A."/>
            <person name="Davis J."/>
            <person name="Johnson M."/>
            <person name="Kuczek E."/>
            <person name="Alt D.P."/>
            <person name="Peterson-Burch B."/>
            <person name="Coppel R.L."/>
            <person name="Rood J.I."/>
            <person name="Davies J.K."/>
            <person name="Adler B."/>
        </authorList>
    </citation>
    <scope>NUCLEOTIDE SEQUENCE [LARGE SCALE GENOMIC DNA]</scope>
    <source>
        <strain evidence="12 13">JB197</strain>
    </source>
</reference>
<dbReference type="InterPro" id="IPR027417">
    <property type="entry name" value="P-loop_NTPase"/>
</dbReference>
<keyword evidence="7 10" id="KW-0378">Hydrolase</keyword>
<dbReference type="NCBIfam" id="TIGR00348">
    <property type="entry name" value="hsdR"/>
    <property type="match status" value="1"/>
</dbReference>
<keyword evidence="8 10" id="KW-0067">ATP-binding</keyword>
<dbReference type="InterPro" id="IPR007409">
    <property type="entry name" value="Restrct_endonuc_type1_HsdR_N"/>
</dbReference>
<dbReference type="Gene3D" id="1.20.58.2040">
    <property type="match status" value="1"/>
</dbReference>
<protein>
    <recommendedName>
        <fullName evidence="10">Type I restriction enzyme endonuclease subunit</fullName>
        <shortName evidence="10">R protein</shortName>
        <ecNumber evidence="10">3.1.21.3</ecNumber>
    </recommendedName>
</protein>
<dbReference type="InterPro" id="IPR014001">
    <property type="entry name" value="Helicase_ATP-bd"/>
</dbReference>
<comment type="similarity">
    <text evidence="2 10">Belongs to the HsdR family.</text>
</comment>
<dbReference type="AlphaFoldDB" id="Q04VP1"/>
<comment type="subunit">
    <text evidence="10">The type I restriction/modification system is composed of three polypeptides R, M and S.</text>
</comment>
<dbReference type="InterPro" id="IPR022625">
    <property type="entry name" value="TypeI_RM_Rsu_C"/>
</dbReference>
<dbReference type="InterPro" id="IPR040980">
    <property type="entry name" value="SWI2_SNF2"/>
</dbReference>
<name>Q04VP1_LEPBJ</name>
<evidence type="ECO:0000256" key="3">
    <source>
        <dbReference type="ARBA" id="ARBA00022722"/>
    </source>
</evidence>
<dbReference type="InterPro" id="IPR055180">
    <property type="entry name" value="HsdR_RecA-like_helicase_dom_2"/>
</dbReference>
<proteinExistence type="inferred from homology"/>
<dbReference type="InterPro" id="IPR051268">
    <property type="entry name" value="Type-I_R_enzyme_R_subunit"/>
</dbReference>
<dbReference type="CDD" id="cd18800">
    <property type="entry name" value="SF2_C_EcoR124I-like"/>
    <property type="match status" value="1"/>
</dbReference>
<evidence type="ECO:0000256" key="2">
    <source>
        <dbReference type="ARBA" id="ARBA00008598"/>
    </source>
</evidence>
<keyword evidence="5 10" id="KW-0680">Restriction system</keyword>
<gene>
    <name evidence="12" type="ordered locus">LBJ_0302</name>
</gene>
<evidence type="ECO:0000256" key="9">
    <source>
        <dbReference type="ARBA" id="ARBA00023125"/>
    </source>
</evidence>
<dbReference type="GO" id="GO:0003677">
    <property type="term" value="F:DNA binding"/>
    <property type="evidence" value="ECO:0007669"/>
    <property type="project" value="UniProtKB-KW"/>
</dbReference>
<keyword evidence="3" id="KW-0540">Nuclease</keyword>
<evidence type="ECO:0000313" key="13">
    <source>
        <dbReference type="Proteomes" id="UP000000656"/>
    </source>
</evidence>
<dbReference type="PANTHER" id="PTHR30195">
    <property type="entry name" value="TYPE I SITE-SPECIFIC DEOXYRIBONUCLEASE PROTEIN SUBUNIT M AND R"/>
    <property type="match status" value="1"/>
</dbReference>
<dbReference type="Gene3D" id="3.40.50.300">
    <property type="entry name" value="P-loop containing nucleotide triphosphate hydrolases"/>
    <property type="match status" value="2"/>
</dbReference>
<dbReference type="CDD" id="cd18030">
    <property type="entry name" value="DEXHc_RE_I_HsdR"/>
    <property type="match status" value="1"/>
</dbReference>
<comment type="function">
    <text evidence="10">Subunit R is required for both nuclease and ATPase activities, but not for modification.</text>
</comment>
<evidence type="ECO:0000256" key="6">
    <source>
        <dbReference type="ARBA" id="ARBA00022759"/>
    </source>
</evidence>
<keyword evidence="9 10" id="KW-0238">DNA-binding</keyword>
<sequence>MHEYRPIAESNNFIVLDKYTREWQVSESYQSEADLERELVQDLINQGYEFLPDLNTPEKMLANVRDNLQSLNGMQFSEGEWIRFVETWLDRPSDTVTDKTRKIHDDYIHDFVFDYGHIQNIYLLDKKNIARNKVQVIRQFEQTGTYSNRYDVTILVNGLPLVQIELKKRGVAIREAFNQIHRYSKESFNSEHSLFKYLQLFVISNGTDSRYFANTTQRNKNSFDFTMNWAKADNSLMKDLKDFTATFFQKNTLLNVLLTYSVFDTSDTLLVMRPYQIAATERILWKIKSSYRAKNWSKPEGGGYVWHTTGSGKTLTSFKAARLATELDFIDKVFFVVDRKDLDYQTMKEYQRFSPDSVNGSDSTAGLKRNLEMDDNKIIVTTIQKLNNLIKSESDLSVYNQQVVFIFDEAHRSQFGEAQKNLKKKFRKFYQFGFTGTPIFPQNALSADTTASVFGRELHSYVITDAIRDEKVLKFKVDYNDVRPKFKEIETEQDEKKLTAAENKQALLHEERIREISQYILNQFRQKTHRLQVGSKGFNAMFAVSSVDAAKLYYESFKELQKDQDKPLKVATIFSFSANEEQDAVGEIQDESFEVSAMESTAKEFLRAAINDYNALFQTNFGVDSNNFQNYYRDLAKKVKDREIDLLIVVGMFLTGFDTPTMNTLFVDKNLRYHGLLQAYSRTNRIYDATKTFGNIVTFRDLEKATVEAITLYGDKNTKNVVLEKSYKEYMEGFTDLVTGEARRGYVDVVAELQQRFPKPETIEKESDKKAFVKLFGEYLRVENILQNYDEFTSLKALQSVDMSNQEAVEEFKAKHYVSDEGLAALQKIQVPAERKIQDYRSTYNDIRDWLRRQKSGDEKVKPRIDWDDVVFEVDLLKSQEINLDYILELIFEHNKKVKNKSTLIEDIRRVIRASIGNRAKESLMVDFINRTDLDQISDKASVIDAFFSFAQTEQKREADELIQTENLNAEAAKRYITSSLRREFASENGTELNTILPKMSPLHPQYLTIKQSVFQKVSAFVEKFKGRWTNLIRVIQNKAMSVELEFLWRTRIPLPHQTQKAKLLELGFYLTGVPGFFYNIYTTIENYSLENKRFGSRTQSSERRCCH</sequence>
<evidence type="ECO:0000256" key="5">
    <source>
        <dbReference type="ARBA" id="ARBA00022747"/>
    </source>
</evidence>
<evidence type="ECO:0000256" key="8">
    <source>
        <dbReference type="ARBA" id="ARBA00022840"/>
    </source>
</evidence>
<feature type="domain" description="Helicase ATP-binding" evidence="11">
    <location>
        <begin position="294"/>
        <end position="439"/>
    </location>
</feature>
<dbReference type="Pfam" id="PF18766">
    <property type="entry name" value="SWI2_SNF2"/>
    <property type="match status" value="1"/>
</dbReference>
<dbReference type="SUPFAM" id="SSF52540">
    <property type="entry name" value="P-loop containing nucleoside triphosphate hydrolases"/>
    <property type="match status" value="2"/>
</dbReference>
<dbReference type="SMART" id="SM00487">
    <property type="entry name" value="DEXDc"/>
    <property type="match status" value="1"/>
</dbReference>
<comment type="catalytic activity">
    <reaction evidence="1 10">
        <text>Endonucleolytic cleavage of DNA to give random double-stranded fragments with terminal 5'-phosphates, ATP is simultaneously hydrolyzed.</text>
        <dbReference type="EC" id="3.1.21.3"/>
    </reaction>
</comment>
<dbReference type="REBASE" id="13856">
    <property type="entry name" value="LboJBORF305P"/>
</dbReference>
<dbReference type="GO" id="GO:0009035">
    <property type="term" value="F:type I site-specific deoxyribonuclease activity"/>
    <property type="evidence" value="ECO:0007669"/>
    <property type="project" value="UniProtKB-EC"/>
</dbReference>
<keyword evidence="4 10" id="KW-0547">Nucleotide-binding</keyword>
<evidence type="ECO:0000256" key="10">
    <source>
        <dbReference type="RuleBase" id="RU364115"/>
    </source>
</evidence>
<evidence type="ECO:0000256" key="7">
    <source>
        <dbReference type="ARBA" id="ARBA00022801"/>
    </source>
</evidence>